<protein>
    <submittedName>
        <fullName evidence="1">Uncharacterized protein</fullName>
    </submittedName>
</protein>
<name>A0A6J4V7V3_9BACT</name>
<reference evidence="1" key="1">
    <citation type="submission" date="2020-02" db="EMBL/GenBank/DDBJ databases">
        <authorList>
            <person name="Meier V. D."/>
        </authorList>
    </citation>
    <scope>NUCLEOTIDE SEQUENCE</scope>
    <source>
        <strain evidence="1">AVDCRST_MAG18</strain>
    </source>
</reference>
<dbReference type="AlphaFoldDB" id="A0A6J4V7V3"/>
<sequence>MFGDQHLRGKGFVFGRGAVAHGGVAALAVVPVLAELEGRHLEGFSSIDKGMVISVGGRRTVAEIAWRTVGGSAARLLKEAIGWEYRQSVQRLRGWSQLTAAASRFEGR</sequence>
<dbReference type="Gene3D" id="3.50.50.100">
    <property type="match status" value="1"/>
</dbReference>
<dbReference type="EMBL" id="CADCWN010000153">
    <property type="protein sequence ID" value="CAA9570683.1"/>
    <property type="molecule type" value="Genomic_DNA"/>
</dbReference>
<proteinExistence type="predicted"/>
<accession>A0A6J4V7V3</accession>
<organism evidence="1">
    <name type="scientific">uncultured Thermomicrobiales bacterium</name>
    <dbReference type="NCBI Taxonomy" id="1645740"/>
    <lineage>
        <taxon>Bacteria</taxon>
        <taxon>Pseudomonadati</taxon>
        <taxon>Thermomicrobiota</taxon>
        <taxon>Thermomicrobia</taxon>
        <taxon>Thermomicrobiales</taxon>
        <taxon>environmental samples</taxon>
    </lineage>
</organism>
<evidence type="ECO:0000313" key="1">
    <source>
        <dbReference type="EMBL" id="CAA9570683.1"/>
    </source>
</evidence>
<gene>
    <name evidence="1" type="ORF">AVDCRST_MAG18-1942</name>
</gene>